<proteinExistence type="predicted"/>
<evidence type="ECO:0000313" key="2">
    <source>
        <dbReference type="EMBL" id="ETO78292.1"/>
    </source>
</evidence>
<comment type="caution">
    <text evidence="2">The sequence shown here is derived from an EMBL/GenBank/DDBJ whole genome shotgun (WGS) entry which is preliminary data.</text>
</comment>
<dbReference type="AlphaFoldDB" id="A0A081AHD1"/>
<protein>
    <submittedName>
        <fullName evidence="2">Uncharacterized protein</fullName>
    </submittedName>
</protein>
<dbReference type="OrthoDB" id="128797at2759"/>
<feature type="compositionally biased region" description="Low complexity" evidence="1">
    <location>
        <begin position="10"/>
        <end position="22"/>
    </location>
</feature>
<feature type="region of interest" description="Disordered" evidence="1">
    <location>
        <begin position="204"/>
        <end position="371"/>
    </location>
</feature>
<feature type="compositionally biased region" description="Polar residues" evidence="1">
    <location>
        <begin position="280"/>
        <end position="295"/>
    </location>
</feature>
<organism evidence="2 3">
    <name type="scientific">Phytophthora nicotianae P1976</name>
    <dbReference type="NCBI Taxonomy" id="1317066"/>
    <lineage>
        <taxon>Eukaryota</taxon>
        <taxon>Sar</taxon>
        <taxon>Stramenopiles</taxon>
        <taxon>Oomycota</taxon>
        <taxon>Peronosporomycetes</taxon>
        <taxon>Peronosporales</taxon>
        <taxon>Peronosporaceae</taxon>
        <taxon>Phytophthora</taxon>
    </lineage>
</organism>
<sequence>MARAEDLPESNSDGDNSDSQSGDSDDTDSNYDSNSDSGSGDGDDSDEDSEEDDQNGNDAAAKKQRVRADIDEMRRMMADMDAIKTRLQHRLSTGRQARAERLAREEREREAQEVAIRMADEVARGRQIEVAVQTEPIVSQQQMNVSQQNVCPPHIADRTAVGADVETVPAVDEDTGFADAAPNKAMPAGLSLYDLVKASGFGLSLKPPSPVRRLDSPEDLPQRSFNEQGRASLSQRHQQEDPSAELDWNGGDSRLVHDEDSIVSGGDHDDNDGVGDGYSASWQDASLNSPRNNPGQFKHEQSLPPSRHRDENAASVSNSLVSSDDGNGSVISPHLIQQQDHKFNAATLLSTTKHPPPSTAKDTGGDKTDEQREMEAIQLLLFRR</sequence>
<evidence type="ECO:0000256" key="1">
    <source>
        <dbReference type="SAM" id="MobiDB-lite"/>
    </source>
</evidence>
<gene>
    <name evidence="2" type="ORF">F444_06701</name>
</gene>
<feature type="compositionally biased region" description="Acidic residues" evidence="1">
    <location>
        <begin position="41"/>
        <end position="55"/>
    </location>
</feature>
<feature type="compositionally biased region" description="Low complexity" evidence="1">
    <location>
        <begin position="313"/>
        <end position="330"/>
    </location>
</feature>
<accession>A0A081AHD1</accession>
<feature type="compositionally biased region" description="Basic and acidic residues" evidence="1">
    <location>
        <begin position="297"/>
        <end position="312"/>
    </location>
</feature>
<name>A0A081AHD1_PHYNI</name>
<evidence type="ECO:0000313" key="3">
    <source>
        <dbReference type="Proteomes" id="UP000028582"/>
    </source>
</evidence>
<reference evidence="2 3" key="1">
    <citation type="submission" date="2013-11" db="EMBL/GenBank/DDBJ databases">
        <title>The Genome Sequence of Phytophthora parasitica P1976.</title>
        <authorList>
            <consortium name="The Broad Institute Genomics Platform"/>
            <person name="Russ C."/>
            <person name="Tyler B."/>
            <person name="Panabieres F."/>
            <person name="Shan W."/>
            <person name="Tripathy S."/>
            <person name="Grunwald N."/>
            <person name="Machado M."/>
            <person name="Johnson C.S."/>
            <person name="Walker B."/>
            <person name="Young S."/>
            <person name="Zeng Q."/>
            <person name="Gargeya S."/>
            <person name="Fitzgerald M."/>
            <person name="Haas B."/>
            <person name="Abouelleil A."/>
            <person name="Allen A.W."/>
            <person name="Alvarado L."/>
            <person name="Arachchi H.M."/>
            <person name="Berlin A.M."/>
            <person name="Chapman S.B."/>
            <person name="Gainer-Dewar J."/>
            <person name="Goldberg J."/>
            <person name="Griggs A."/>
            <person name="Gujja S."/>
            <person name="Hansen M."/>
            <person name="Howarth C."/>
            <person name="Imamovic A."/>
            <person name="Ireland A."/>
            <person name="Larimer J."/>
            <person name="McCowan C."/>
            <person name="Murphy C."/>
            <person name="Pearson M."/>
            <person name="Poon T.W."/>
            <person name="Priest M."/>
            <person name="Roberts A."/>
            <person name="Saif S."/>
            <person name="Shea T."/>
            <person name="Sisk P."/>
            <person name="Sykes S."/>
            <person name="Wortman J."/>
            <person name="Nusbaum C."/>
            <person name="Birren B."/>
        </authorList>
    </citation>
    <scope>NUCLEOTIDE SEQUENCE [LARGE SCALE GENOMIC DNA]</scope>
    <source>
        <strain evidence="2 3">P1976</strain>
    </source>
</reference>
<dbReference type="EMBL" id="ANJA01001217">
    <property type="protein sequence ID" value="ETO78292.1"/>
    <property type="molecule type" value="Genomic_DNA"/>
</dbReference>
<feature type="region of interest" description="Disordered" evidence="1">
    <location>
        <begin position="1"/>
        <end position="71"/>
    </location>
</feature>
<dbReference type="Proteomes" id="UP000028582">
    <property type="component" value="Unassembled WGS sequence"/>
</dbReference>
<feature type="compositionally biased region" description="Polar residues" evidence="1">
    <location>
        <begin position="223"/>
        <end position="236"/>
    </location>
</feature>